<keyword evidence="2" id="KW-0808">Transferase</keyword>
<accession>A0A0D3GP16</accession>
<keyword evidence="4" id="KW-1185">Reference proteome</keyword>
<dbReference type="eggNOG" id="KOG1192">
    <property type="taxonomic scope" value="Eukaryota"/>
</dbReference>
<evidence type="ECO:0000313" key="4">
    <source>
        <dbReference type="Proteomes" id="UP000026960"/>
    </source>
</evidence>
<dbReference type="EnsemblPlants" id="OBART07G08430.1">
    <property type="protein sequence ID" value="OBART07G08430.1"/>
    <property type="gene ID" value="OBART07G08430"/>
</dbReference>
<evidence type="ECO:0008006" key="5">
    <source>
        <dbReference type="Google" id="ProtNLM"/>
    </source>
</evidence>
<evidence type="ECO:0000256" key="2">
    <source>
        <dbReference type="ARBA" id="ARBA00022679"/>
    </source>
</evidence>
<name>A0A0D3GP16_9ORYZ</name>
<protein>
    <recommendedName>
        <fullName evidence="5">UDP-glycosyltransferases domain-containing protein</fullName>
    </recommendedName>
</protein>
<dbReference type="HOGENOM" id="CLU_001724_0_0_1"/>
<dbReference type="GO" id="GO:0080043">
    <property type="term" value="F:quercetin 3-O-glucosyltransferase activity"/>
    <property type="evidence" value="ECO:0007669"/>
    <property type="project" value="TreeGrafter"/>
</dbReference>
<evidence type="ECO:0000256" key="1">
    <source>
        <dbReference type="ARBA" id="ARBA00009995"/>
    </source>
</evidence>
<dbReference type="AlphaFoldDB" id="A0A0D3GP16"/>
<sequence length="317" mass="33632">MGTEAVHAAVAAGAGHRRRRVLLLPLPLQGHINPMFHLASVLHARGFAVTVFHLQPAGVNAPDASLHPAFDFVPVPADGDGDGAGGDYLEATLAGILDVNRRCEAPFRERLAALLEEAAPAGGGDVACLVADAHLLTLMDVARRLGVPTLALRTGSAASFRVFAAHRMLRDMGYLPARALPYGVDVSRGKIVSWGPQRDVLAHPAIAAFWTHCGWNSTLESVCAGVPMLLRPCFGDQPGNARYAERVWRAGLALDGGGGELERGKVEAAIRRLMEEDDGAGMRRRAGELKSRAAECITKAGSSCLIIDKLVNHILSI</sequence>
<dbReference type="GO" id="GO:0080044">
    <property type="term" value="F:quercetin 7-O-glucosyltransferase activity"/>
    <property type="evidence" value="ECO:0007669"/>
    <property type="project" value="TreeGrafter"/>
</dbReference>
<dbReference type="SUPFAM" id="SSF53756">
    <property type="entry name" value="UDP-Glycosyltransferase/glycogen phosphorylase"/>
    <property type="match status" value="1"/>
</dbReference>
<dbReference type="Gramene" id="OBART07G08430.1">
    <property type="protein sequence ID" value="OBART07G08430.1"/>
    <property type="gene ID" value="OBART07G08430"/>
</dbReference>
<organism evidence="3">
    <name type="scientific">Oryza barthii</name>
    <dbReference type="NCBI Taxonomy" id="65489"/>
    <lineage>
        <taxon>Eukaryota</taxon>
        <taxon>Viridiplantae</taxon>
        <taxon>Streptophyta</taxon>
        <taxon>Embryophyta</taxon>
        <taxon>Tracheophyta</taxon>
        <taxon>Spermatophyta</taxon>
        <taxon>Magnoliopsida</taxon>
        <taxon>Liliopsida</taxon>
        <taxon>Poales</taxon>
        <taxon>Poaceae</taxon>
        <taxon>BOP clade</taxon>
        <taxon>Oryzoideae</taxon>
        <taxon>Oryzeae</taxon>
        <taxon>Oryzinae</taxon>
        <taxon>Oryza</taxon>
    </lineage>
</organism>
<dbReference type="Pfam" id="PF00201">
    <property type="entry name" value="UDPGT"/>
    <property type="match status" value="1"/>
</dbReference>
<dbReference type="CDD" id="cd03784">
    <property type="entry name" value="GT1_Gtf-like"/>
    <property type="match status" value="1"/>
</dbReference>
<dbReference type="Proteomes" id="UP000026960">
    <property type="component" value="Chromosome 7"/>
</dbReference>
<reference evidence="3" key="2">
    <citation type="submission" date="2015-03" db="UniProtKB">
        <authorList>
            <consortium name="EnsemblPlants"/>
        </authorList>
    </citation>
    <scope>IDENTIFICATION</scope>
</reference>
<dbReference type="InterPro" id="IPR002213">
    <property type="entry name" value="UDP_glucos_trans"/>
</dbReference>
<dbReference type="PaxDb" id="65489-OBART07G08430.1"/>
<dbReference type="Gene3D" id="3.40.50.2000">
    <property type="entry name" value="Glycogen Phosphorylase B"/>
    <property type="match status" value="2"/>
</dbReference>
<dbReference type="PANTHER" id="PTHR11926:SF706">
    <property type="entry name" value="UDP-GLYCOSYLTRANSFERASE 76C1"/>
    <property type="match status" value="1"/>
</dbReference>
<evidence type="ECO:0000313" key="3">
    <source>
        <dbReference type="EnsemblPlants" id="OBART07G08430.1"/>
    </source>
</evidence>
<proteinExistence type="inferred from homology"/>
<reference evidence="3" key="1">
    <citation type="journal article" date="2009" name="Rice">
        <title>De Novo Next Generation Sequencing of Plant Genomes.</title>
        <authorList>
            <person name="Rounsley S."/>
            <person name="Marri P.R."/>
            <person name="Yu Y."/>
            <person name="He R."/>
            <person name="Sisneros N."/>
            <person name="Goicoechea J.L."/>
            <person name="Lee S.J."/>
            <person name="Angelova A."/>
            <person name="Kudrna D."/>
            <person name="Luo M."/>
            <person name="Affourtit J."/>
            <person name="Desany B."/>
            <person name="Knight J."/>
            <person name="Niazi F."/>
            <person name="Egholm M."/>
            <person name="Wing R.A."/>
        </authorList>
    </citation>
    <scope>NUCLEOTIDE SEQUENCE [LARGE SCALE GENOMIC DNA]</scope>
    <source>
        <strain evidence="3">cv. IRGC 105608</strain>
    </source>
</reference>
<comment type="similarity">
    <text evidence="1">Belongs to the UDP-glycosyltransferase family.</text>
</comment>
<dbReference type="PANTHER" id="PTHR11926">
    <property type="entry name" value="GLUCOSYL/GLUCURONOSYL TRANSFERASES"/>
    <property type="match status" value="1"/>
</dbReference>